<dbReference type="PROSITE" id="PS51257">
    <property type="entry name" value="PROKAR_LIPOPROTEIN"/>
    <property type="match status" value="1"/>
</dbReference>
<feature type="region of interest" description="Disordered" evidence="1">
    <location>
        <begin position="30"/>
        <end position="55"/>
    </location>
</feature>
<keyword evidence="4" id="KW-1185">Reference proteome</keyword>
<reference evidence="3 4" key="1">
    <citation type="submission" date="2019-02" db="EMBL/GenBank/DDBJ databases">
        <title>Draft genome sequences of novel Actinobacteria.</title>
        <authorList>
            <person name="Sahin N."/>
            <person name="Ay H."/>
            <person name="Saygin H."/>
        </authorList>
    </citation>
    <scope>NUCLEOTIDE SEQUENCE [LARGE SCALE GENOMIC DNA]</scope>
    <source>
        <strain evidence="3 4">JCM 30529</strain>
    </source>
</reference>
<dbReference type="Proteomes" id="UP000295626">
    <property type="component" value="Unassembled WGS sequence"/>
</dbReference>
<evidence type="ECO:0000256" key="2">
    <source>
        <dbReference type="SAM" id="SignalP"/>
    </source>
</evidence>
<accession>A0ABY2DLB2</accession>
<feature type="chain" id="PRO_5047193075" description="Sortase" evidence="2">
    <location>
        <begin position="27"/>
        <end position="192"/>
    </location>
</feature>
<feature type="signal peptide" evidence="2">
    <location>
        <begin position="1"/>
        <end position="26"/>
    </location>
</feature>
<sequence length="192" mass="19544">MRHHVGLVGRLTGCALVLVLAVAACAGGDGAGGTAEPESSGREPVSREPTGAAEPAVVECGQPFRPPAAGEMTLTGRFPASVSADEPAVVGTVEVAGRQPVRGVALPRADVFLVRQGRVVTLPMAQDAVGARWDLAPGEVRSLPGEAPLVGCEPGGGAVPTGRYELYARTTVTTDDGAVLESYGGPWPIEVR</sequence>
<gene>
    <name evidence="3" type="ORF">E1091_02580</name>
</gene>
<dbReference type="EMBL" id="SMKE01000042">
    <property type="protein sequence ID" value="TDC01575.1"/>
    <property type="molecule type" value="Genomic_DNA"/>
</dbReference>
<comment type="caution">
    <text evidence="3">The sequence shown here is derived from an EMBL/GenBank/DDBJ whole genome shotgun (WGS) entry which is preliminary data.</text>
</comment>
<evidence type="ECO:0000313" key="4">
    <source>
        <dbReference type="Proteomes" id="UP000295626"/>
    </source>
</evidence>
<evidence type="ECO:0000313" key="3">
    <source>
        <dbReference type="EMBL" id="TDC01575.1"/>
    </source>
</evidence>
<evidence type="ECO:0000256" key="1">
    <source>
        <dbReference type="SAM" id="MobiDB-lite"/>
    </source>
</evidence>
<keyword evidence="2" id="KW-0732">Signal</keyword>
<name>A0ABY2DLB2_9ACTN</name>
<evidence type="ECO:0008006" key="5">
    <source>
        <dbReference type="Google" id="ProtNLM"/>
    </source>
</evidence>
<proteinExistence type="predicted"/>
<organism evidence="3 4">
    <name type="scientific">Micromonospora fluostatini</name>
    <dbReference type="NCBI Taxonomy" id="1629071"/>
    <lineage>
        <taxon>Bacteria</taxon>
        <taxon>Bacillati</taxon>
        <taxon>Actinomycetota</taxon>
        <taxon>Actinomycetes</taxon>
        <taxon>Micromonosporales</taxon>
        <taxon>Micromonosporaceae</taxon>
        <taxon>Micromonospora</taxon>
    </lineage>
</organism>
<protein>
    <recommendedName>
        <fullName evidence="5">Sortase</fullName>
    </recommendedName>
</protein>